<feature type="compositionally biased region" description="Polar residues" evidence="1">
    <location>
        <begin position="120"/>
        <end position="143"/>
    </location>
</feature>
<name>E4NVB9_HALBP</name>
<geneLocation type="plasmid" evidence="2 3">
    <name>pHBOR02</name>
</geneLocation>
<feature type="compositionally biased region" description="Low complexity" evidence="1">
    <location>
        <begin position="104"/>
        <end position="119"/>
    </location>
</feature>
<dbReference type="EMBL" id="CP001692">
    <property type="protein sequence ID" value="ADQ69108.1"/>
    <property type="molecule type" value="Genomic_DNA"/>
</dbReference>
<dbReference type="HOGENOM" id="CLU_1393542_0_0_2"/>
<dbReference type="Proteomes" id="UP000006663">
    <property type="component" value="Plasmid pHBOR02"/>
</dbReference>
<feature type="region of interest" description="Disordered" evidence="1">
    <location>
        <begin position="98"/>
        <end position="143"/>
    </location>
</feature>
<evidence type="ECO:0000313" key="3">
    <source>
        <dbReference type="Proteomes" id="UP000006663"/>
    </source>
</evidence>
<keyword evidence="3" id="KW-1185">Reference proteome</keyword>
<evidence type="ECO:0000313" key="2">
    <source>
        <dbReference type="EMBL" id="ADQ69108.1"/>
    </source>
</evidence>
<accession>E4NVB9</accession>
<sequence length="195" mass="21679">MSARRRRERRIASPPPSEREKRGLLGPADGRRPRIDGQLAVDRQPGPLGDGLRQEVVVLQVDVRVIDDDASEPFERQFRRVISQLDVRRIPEVDVPVRLGGKPTGRTAASRSASWTSRSHPGSTRSFPFSVATVNDPNSTPEANRTTVARKVSASSSPLAHFVDELLTAVVPFTVVELVNKFRWTVDLQFHVSQI</sequence>
<feature type="compositionally biased region" description="Basic and acidic residues" evidence="1">
    <location>
        <begin position="17"/>
        <end position="35"/>
    </location>
</feature>
<protein>
    <submittedName>
        <fullName evidence="2">Uncharacterized protein</fullName>
    </submittedName>
</protein>
<evidence type="ECO:0000256" key="1">
    <source>
        <dbReference type="SAM" id="MobiDB-lite"/>
    </source>
</evidence>
<reference evidence="3" key="1">
    <citation type="journal article" date="2009" name="Stand. Genomic Sci.">
        <title>Complete genome sequence of Halogeometricum borinquense type strain (PR3).</title>
        <authorList>
            <person name="Malfatti S."/>
            <person name="Tindall B.J."/>
            <person name="Schneider S."/>
            <person name="Fahnrich R."/>
            <person name="Lapidus A."/>
            <person name="Labuttii K."/>
            <person name="Copeland A."/>
            <person name="Glavina Del Rio T."/>
            <person name="Nolan M."/>
            <person name="Chen F."/>
            <person name="Lucas S."/>
            <person name="Tice H."/>
            <person name="Cheng J.F."/>
            <person name="Bruce D."/>
            <person name="Goodwin L."/>
            <person name="Pitluck S."/>
            <person name="Anderson I."/>
            <person name="Pati A."/>
            <person name="Ivanova N."/>
            <person name="Mavromatis K."/>
            <person name="Chen A."/>
            <person name="Palaniappan K."/>
            <person name="D'haeseleer P."/>
            <person name="Goker M."/>
            <person name="Bristow J."/>
            <person name="Eisen J.A."/>
            <person name="Markowitz V."/>
            <person name="Hugenholtz P."/>
            <person name="Kyrpides N.C."/>
            <person name="Klenk H.P."/>
            <person name="Chain P."/>
        </authorList>
    </citation>
    <scope>NUCLEOTIDE SEQUENCE [LARGE SCALE GENOMIC DNA]</scope>
    <source>
        <strain evidence="3">ATCC 700274 / DSM 11551 / JCM 10706 / KCTC 4070 / PR3</strain>
        <plasmid evidence="3">pHBOR02</plasmid>
    </source>
</reference>
<feature type="region of interest" description="Disordered" evidence="1">
    <location>
        <begin position="1"/>
        <end position="50"/>
    </location>
</feature>
<keyword evidence="2" id="KW-0614">Plasmid</keyword>
<organism evidence="2 3">
    <name type="scientific">Halogeometricum borinquense (strain ATCC 700274 / DSM 11551 / JCM 10706 / KCTC 4070 / PR3)</name>
    <dbReference type="NCBI Taxonomy" id="469382"/>
    <lineage>
        <taxon>Archaea</taxon>
        <taxon>Methanobacteriati</taxon>
        <taxon>Methanobacteriota</taxon>
        <taxon>Stenosarchaea group</taxon>
        <taxon>Halobacteria</taxon>
        <taxon>Halobacteriales</taxon>
        <taxon>Haloferacaceae</taxon>
        <taxon>Halogeometricum</taxon>
    </lineage>
</organism>
<dbReference type="KEGG" id="hbo:Hbor_35880"/>
<dbReference type="AlphaFoldDB" id="E4NVB9"/>
<gene>
    <name evidence="2" type="ordered locus">Hbor_35880</name>
</gene>
<proteinExistence type="predicted"/>